<evidence type="ECO:0000313" key="2">
    <source>
        <dbReference type="Proteomes" id="UP000231701"/>
    </source>
</evidence>
<dbReference type="Gene3D" id="3.40.50.300">
    <property type="entry name" value="P-loop containing nucleotide triphosphate hydrolases"/>
    <property type="match status" value="1"/>
</dbReference>
<dbReference type="KEGG" id="maes:Ga0123461_1236"/>
<dbReference type="OrthoDB" id="288532at2"/>
<reference evidence="1 2" key="1">
    <citation type="submission" date="2016-12" db="EMBL/GenBank/DDBJ databases">
        <title>Isolation and genomic insights into novel planktonic Zetaproteobacteria from stratified waters of the Chesapeake Bay.</title>
        <authorList>
            <person name="McAllister S.M."/>
            <person name="Kato S."/>
            <person name="Chan C.S."/>
            <person name="Chiu B.K."/>
            <person name="Field E.K."/>
        </authorList>
    </citation>
    <scope>NUCLEOTIDE SEQUENCE [LARGE SCALE GENOMIC DNA]</scope>
    <source>
        <strain evidence="1 2">CP-5</strain>
    </source>
</reference>
<name>A0A2K8KXI4_MARES</name>
<keyword evidence="1" id="KW-0808">Transferase</keyword>
<sequence length="228" mass="26813">MIISHKYKFIFIKTKKTAGTSIEVYLSKLCGPDAIVTPIYPAIEGHVPRNYKGYFNPLPDFLHYGFGRWLRIAEELIHRQRFYHHIPASLVQNRIPDGIWNSYYKFCVERDPFDKTLSHYYMLKTRSGGKLTLEEYFKRGRFCLNKPQYTNSRGDVIVDHILRYEDLNAELGCVFSKLGIPYSGRLRESAKGEARKDRRSYEEILSSEQIARINEVFADEIRIKENSW</sequence>
<proteinExistence type="predicted"/>
<dbReference type="Pfam" id="PF03567">
    <property type="entry name" value="Sulfotransfer_2"/>
    <property type="match status" value="1"/>
</dbReference>
<dbReference type="InterPro" id="IPR005331">
    <property type="entry name" value="Sulfotransferase"/>
</dbReference>
<dbReference type="GO" id="GO:0008146">
    <property type="term" value="F:sulfotransferase activity"/>
    <property type="evidence" value="ECO:0007669"/>
    <property type="project" value="InterPro"/>
</dbReference>
<dbReference type="GO" id="GO:0016020">
    <property type="term" value="C:membrane"/>
    <property type="evidence" value="ECO:0007669"/>
    <property type="project" value="InterPro"/>
</dbReference>
<dbReference type="SUPFAM" id="SSF52540">
    <property type="entry name" value="P-loop containing nucleoside triphosphate hydrolases"/>
    <property type="match status" value="1"/>
</dbReference>
<organism evidence="1 2">
    <name type="scientific">Mariprofundus aestuarium</name>
    <dbReference type="NCBI Taxonomy" id="1921086"/>
    <lineage>
        <taxon>Bacteria</taxon>
        <taxon>Pseudomonadati</taxon>
        <taxon>Pseudomonadota</taxon>
        <taxon>Candidatius Mariprofundia</taxon>
        <taxon>Mariprofundales</taxon>
        <taxon>Mariprofundaceae</taxon>
        <taxon>Mariprofundus</taxon>
    </lineage>
</organism>
<dbReference type="EMBL" id="CP018799">
    <property type="protein sequence ID" value="ATX79655.1"/>
    <property type="molecule type" value="Genomic_DNA"/>
</dbReference>
<gene>
    <name evidence="1" type="ORF">Ga0123461_1236</name>
</gene>
<dbReference type="Proteomes" id="UP000231701">
    <property type="component" value="Chromosome"/>
</dbReference>
<dbReference type="RefSeq" id="WP_100277524.1">
    <property type="nucleotide sequence ID" value="NZ_CP018799.1"/>
</dbReference>
<dbReference type="InterPro" id="IPR027417">
    <property type="entry name" value="P-loop_NTPase"/>
</dbReference>
<protein>
    <submittedName>
        <fullName evidence="1">Sulfotransferase family protein</fullName>
    </submittedName>
</protein>
<evidence type="ECO:0000313" key="1">
    <source>
        <dbReference type="EMBL" id="ATX79655.1"/>
    </source>
</evidence>
<keyword evidence="2" id="KW-1185">Reference proteome</keyword>
<accession>A0A2K8KXI4</accession>
<dbReference type="AlphaFoldDB" id="A0A2K8KXI4"/>